<organism evidence="2 3">
    <name type="scientific">Tunturiibacter gelidiferens</name>
    <dbReference type="NCBI Taxonomy" id="3069689"/>
    <lineage>
        <taxon>Bacteria</taxon>
        <taxon>Pseudomonadati</taxon>
        <taxon>Acidobacteriota</taxon>
        <taxon>Terriglobia</taxon>
        <taxon>Terriglobales</taxon>
        <taxon>Acidobacteriaceae</taxon>
        <taxon>Tunturiibacter</taxon>
    </lineage>
</organism>
<dbReference type="Proteomes" id="UP000535182">
    <property type="component" value="Unassembled WGS sequence"/>
</dbReference>
<dbReference type="EMBL" id="JACHEB010000001">
    <property type="protein sequence ID" value="MBB5327008.1"/>
    <property type="molecule type" value="Genomic_DNA"/>
</dbReference>
<dbReference type="PROSITE" id="PS51819">
    <property type="entry name" value="VOC"/>
    <property type="match status" value="1"/>
</dbReference>
<dbReference type="SUPFAM" id="SSF54593">
    <property type="entry name" value="Glyoxalase/Bleomycin resistance protein/Dihydroxybiphenyl dioxygenase"/>
    <property type="match status" value="1"/>
</dbReference>
<gene>
    <name evidence="2" type="ORF">HDF14_000602</name>
</gene>
<feature type="domain" description="VOC" evidence="1">
    <location>
        <begin position="9"/>
        <end position="129"/>
    </location>
</feature>
<comment type="caution">
    <text evidence="2">The sequence shown here is derived from an EMBL/GenBank/DDBJ whole genome shotgun (WGS) entry which is preliminary data.</text>
</comment>
<keyword evidence="3" id="KW-1185">Reference proteome</keyword>
<accession>A0A9X0U273</accession>
<sequence length="133" mass="14496">MTKPFGLSGYSIIGFVTIVDVDRAKSFYGDTLGLRLISEEPPFALVFDANGIMLRLGMGKELPPASGTVLGWQVTDIESVVQNLKAAGVQFEHYEFLKQDDFGVWTSPTGAKVAWFKDPDGNTLSVSEHPEGK</sequence>
<dbReference type="Pfam" id="PF00903">
    <property type="entry name" value="Glyoxalase"/>
    <property type="match status" value="1"/>
</dbReference>
<dbReference type="InterPro" id="IPR029068">
    <property type="entry name" value="Glyas_Bleomycin-R_OHBP_Dase"/>
</dbReference>
<evidence type="ECO:0000313" key="2">
    <source>
        <dbReference type="EMBL" id="MBB5327008.1"/>
    </source>
</evidence>
<reference evidence="2 3" key="1">
    <citation type="submission" date="2020-08" db="EMBL/GenBank/DDBJ databases">
        <title>Genomic Encyclopedia of Type Strains, Phase IV (KMG-V): Genome sequencing to study the core and pangenomes of soil and plant-associated prokaryotes.</title>
        <authorList>
            <person name="Whitman W."/>
        </authorList>
    </citation>
    <scope>NUCLEOTIDE SEQUENCE [LARGE SCALE GENOMIC DNA]</scope>
    <source>
        <strain evidence="2 3">X5P2</strain>
    </source>
</reference>
<dbReference type="RefSeq" id="WP_183973325.1">
    <property type="nucleotide sequence ID" value="NZ_JACHEB010000001.1"/>
</dbReference>
<evidence type="ECO:0000313" key="3">
    <source>
        <dbReference type="Proteomes" id="UP000535182"/>
    </source>
</evidence>
<dbReference type="Gene3D" id="3.10.180.10">
    <property type="entry name" value="2,3-Dihydroxybiphenyl 1,2-Dioxygenase, domain 1"/>
    <property type="match status" value="1"/>
</dbReference>
<name>A0A9X0U273_9BACT</name>
<dbReference type="AlphaFoldDB" id="A0A9X0U273"/>
<dbReference type="InterPro" id="IPR004360">
    <property type="entry name" value="Glyas_Fos-R_dOase_dom"/>
</dbReference>
<proteinExistence type="predicted"/>
<protein>
    <submittedName>
        <fullName evidence="2">Catechol 2,3-dioxygenase-like lactoylglutathione lyase family enzyme</fullName>
    </submittedName>
</protein>
<dbReference type="InterPro" id="IPR037523">
    <property type="entry name" value="VOC_core"/>
</dbReference>
<evidence type="ECO:0000259" key="1">
    <source>
        <dbReference type="PROSITE" id="PS51819"/>
    </source>
</evidence>